<dbReference type="RefSeq" id="WP_175580009.1">
    <property type="nucleotide sequence ID" value="NZ_BJCC01000009.1"/>
</dbReference>
<sequence>MKKGLIGLGILLSFGVVSQIVEHSIDKEAVKETVTTYLHETNDPEDEDFNQ</sequence>
<proteinExistence type="predicted"/>
<evidence type="ECO:0000313" key="2">
    <source>
        <dbReference type="Proteomes" id="UP000290567"/>
    </source>
</evidence>
<evidence type="ECO:0000313" key="1">
    <source>
        <dbReference type="EMBL" id="GCF93221.1"/>
    </source>
</evidence>
<dbReference type="EMBL" id="BJCC01000009">
    <property type="protein sequence ID" value="GCF93221.1"/>
    <property type="molecule type" value="Genomic_DNA"/>
</dbReference>
<accession>A0A4P5PAF0</accession>
<dbReference type="Proteomes" id="UP000290567">
    <property type="component" value="Unassembled WGS sequence"/>
</dbReference>
<organism evidence="1 2">
    <name type="scientific">Enterococcus florum</name>
    <dbReference type="NCBI Taxonomy" id="2480627"/>
    <lineage>
        <taxon>Bacteria</taxon>
        <taxon>Bacillati</taxon>
        <taxon>Bacillota</taxon>
        <taxon>Bacilli</taxon>
        <taxon>Lactobacillales</taxon>
        <taxon>Enterococcaceae</taxon>
        <taxon>Enterococcus</taxon>
    </lineage>
</organism>
<keyword evidence="2" id="KW-1185">Reference proteome</keyword>
<comment type="caution">
    <text evidence="1">The sequence shown here is derived from an EMBL/GenBank/DDBJ whole genome shotgun (WGS) entry which is preliminary data.</text>
</comment>
<name>A0A4P5PAF0_9ENTE</name>
<protein>
    <submittedName>
        <fullName evidence="1">Uncharacterized protein</fullName>
    </submittedName>
</protein>
<reference evidence="2" key="1">
    <citation type="submission" date="2019-02" db="EMBL/GenBank/DDBJ databases">
        <title>Draft genome sequence of Enterococcus sp. Gos25-1.</title>
        <authorList>
            <person name="Tanaka N."/>
            <person name="Shiwa Y."/>
            <person name="Fujita N."/>
        </authorList>
    </citation>
    <scope>NUCLEOTIDE SEQUENCE [LARGE SCALE GENOMIC DNA]</scope>
    <source>
        <strain evidence="2">Gos25-1</strain>
    </source>
</reference>
<gene>
    <name evidence="1" type="ORF">NRIC_11120</name>
</gene>
<dbReference type="AlphaFoldDB" id="A0A4P5PAF0"/>